<evidence type="ECO:0000259" key="1">
    <source>
        <dbReference type="Pfam" id="PF12146"/>
    </source>
</evidence>
<dbReference type="InterPro" id="IPR017208">
    <property type="entry name" value="UCP037442_abhydr"/>
</dbReference>
<dbReference type="InterPro" id="IPR029058">
    <property type="entry name" value="AB_hydrolase_fold"/>
</dbReference>
<dbReference type="GO" id="GO:0016787">
    <property type="term" value="F:hydrolase activity"/>
    <property type="evidence" value="ECO:0007669"/>
    <property type="project" value="UniProtKB-KW"/>
</dbReference>
<reference evidence="2 3" key="1">
    <citation type="submission" date="2020-11" db="EMBL/GenBank/DDBJ databases">
        <title>Description of Pontivivens ytuae sp. nov. isolated from deep sea sediment of Mariana Trench.</title>
        <authorList>
            <person name="Wang Z."/>
            <person name="Sun Q.-L."/>
            <person name="Xu X.-D."/>
            <person name="Tang Y.-Z."/>
            <person name="Zhang J."/>
        </authorList>
    </citation>
    <scope>NUCLEOTIDE SEQUENCE [LARGE SCALE GENOMIC DNA]</scope>
    <source>
        <strain evidence="2 3">MT2928</strain>
    </source>
</reference>
<name>A0A7S9QAZ1_9RHOB</name>
<sequence>MRTTFQSNDGARLAGEWRFAEAPRAVAVLHGATGVPAGYYGPFADWMAAERRVHVLIYDYRDTGWSADGPVRRSRARMSDWGVADQSAALDHALATFPDLPVWTIGHSLGGMCLAFHENADRVERHIAIASGPAHWTRHPWHFMPQVLAFWFLIGPLATRLRGYLPGAAMGLKANLPAGVFWQWRRWCTSREFHRIDWGGVMPEPQPSRVRCPVELVAFEDDVMIPPYQVQALAAFYPLAEVSFRSIAPRAVGLKGIGHIAGFARRSAAAWPRMVPEFA</sequence>
<dbReference type="PIRSF" id="PIRSF037442">
    <property type="entry name" value="UCP037442_abhydr"/>
    <property type="match status" value="1"/>
</dbReference>
<dbReference type="InterPro" id="IPR022742">
    <property type="entry name" value="Hydrolase_4"/>
</dbReference>
<dbReference type="EMBL" id="CP064942">
    <property type="protein sequence ID" value="QPH52313.1"/>
    <property type="molecule type" value="Genomic_DNA"/>
</dbReference>
<gene>
    <name evidence="2" type="ORF">I0K15_10785</name>
</gene>
<feature type="domain" description="Serine aminopeptidase S33" evidence="1">
    <location>
        <begin position="24"/>
        <end position="151"/>
    </location>
</feature>
<dbReference type="Pfam" id="PF12146">
    <property type="entry name" value="Hydrolase_4"/>
    <property type="match status" value="1"/>
</dbReference>
<dbReference type="Gene3D" id="3.40.50.1820">
    <property type="entry name" value="alpha/beta hydrolase"/>
    <property type="match status" value="1"/>
</dbReference>
<organism evidence="2 3">
    <name type="scientific">Pontivivens ytuae</name>
    <dbReference type="NCBI Taxonomy" id="2789856"/>
    <lineage>
        <taxon>Bacteria</taxon>
        <taxon>Pseudomonadati</taxon>
        <taxon>Pseudomonadota</taxon>
        <taxon>Alphaproteobacteria</taxon>
        <taxon>Rhodobacterales</taxon>
        <taxon>Paracoccaceae</taxon>
        <taxon>Pontivivens</taxon>
    </lineage>
</organism>
<accession>A0A7S9QAZ1</accession>
<dbReference type="SUPFAM" id="SSF53474">
    <property type="entry name" value="alpha/beta-Hydrolases"/>
    <property type="match status" value="1"/>
</dbReference>
<dbReference type="RefSeq" id="WP_196101527.1">
    <property type="nucleotide sequence ID" value="NZ_CP064942.1"/>
</dbReference>
<protein>
    <submittedName>
        <fullName evidence="2">Alpha/beta fold hydrolase</fullName>
    </submittedName>
</protein>
<proteinExistence type="predicted"/>
<keyword evidence="3" id="KW-1185">Reference proteome</keyword>
<dbReference type="KEGG" id="poz:I0K15_10785"/>
<dbReference type="AlphaFoldDB" id="A0A7S9QAZ1"/>
<evidence type="ECO:0000313" key="3">
    <source>
        <dbReference type="Proteomes" id="UP000594800"/>
    </source>
</evidence>
<evidence type="ECO:0000313" key="2">
    <source>
        <dbReference type="EMBL" id="QPH52313.1"/>
    </source>
</evidence>
<dbReference type="Proteomes" id="UP000594800">
    <property type="component" value="Chromosome"/>
</dbReference>
<keyword evidence="2" id="KW-0378">Hydrolase</keyword>